<dbReference type="GO" id="GO:0000150">
    <property type="term" value="F:DNA strand exchange activity"/>
    <property type="evidence" value="ECO:0007669"/>
    <property type="project" value="InterPro"/>
</dbReference>
<dbReference type="PANTHER" id="PTHR30461:SF23">
    <property type="entry name" value="DNA RECOMBINASE-RELATED"/>
    <property type="match status" value="1"/>
</dbReference>
<dbReference type="Gene3D" id="3.40.50.1390">
    <property type="entry name" value="Resolvase, N-terminal catalytic domain"/>
    <property type="match status" value="1"/>
</dbReference>
<dbReference type="SUPFAM" id="SSF53041">
    <property type="entry name" value="Resolvase-like"/>
    <property type="match status" value="1"/>
</dbReference>
<gene>
    <name evidence="2" type="ORF">FOB41_23040</name>
</gene>
<dbReference type="PROSITE" id="PS51737">
    <property type="entry name" value="RECOMBINASE_DNA_BIND"/>
    <property type="match status" value="1"/>
</dbReference>
<reference evidence="2 3" key="1">
    <citation type="submission" date="2020-04" db="EMBL/GenBank/DDBJ databases">
        <title>FDA dAtabase for Regulatory Grade micrObial Sequences (FDA-ARGOS): Supporting development and validation of Infectious Disease Dx tests.</title>
        <authorList>
            <person name="Sciortino C."/>
            <person name="Tallon L."/>
            <person name="Sadzewicz L."/>
            <person name="Vavikolanu K."/>
            <person name="Mehta A."/>
            <person name="Aluvathingal J."/>
            <person name="Nadendla S."/>
            <person name="Nandy P."/>
            <person name="Geyer C."/>
            <person name="Yan Y."/>
            <person name="Sichtig H."/>
        </authorList>
    </citation>
    <scope>NUCLEOTIDE SEQUENCE [LARGE SCALE GENOMIC DNA]</scope>
    <source>
        <strain evidence="2 3">FDAARGOS_633</strain>
    </source>
</reference>
<dbReference type="EMBL" id="CP050899">
    <property type="protein sequence ID" value="QIX24004.1"/>
    <property type="molecule type" value="Genomic_DNA"/>
</dbReference>
<protein>
    <submittedName>
        <fullName evidence="2">Recombinase family protein</fullName>
    </submittedName>
</protein>
<evidence type="ECO:0000313" key="3">
    <source>
        <dbReference type="Proteomes" id="UP000500870"/>
    </source>
</evidence>
<dbReference type="InterPro" id="IPR006119">
    <property type="entry name" value="Resolv_N"/>
</dbReference>
<dbReference type="AlphaFoldDB" id="A0A6H0ZVF8"/>
<organism evidence="2 3">
    <name type="scientific">Agrobacterium pusense</name>
    <dbReference type="NCBI Taxonomy" id="648995"/>
    <lineage>
        <taxon>Bacteria</taxon>
        <taxon>Pseudomonadati</taxon>
        <taxon>Pseudomonadota</taxon>
        <taxon>Alphaproteobacteria</taxon>
        <taxon>Hyphomicrobiales</taxon>
        <taxon>Rhizobiaceae</taxon>
        <taxon>Rhizobium/Agrobacterium group</taxon>
        <taxon>Agrobacterium</taxon>
    </lineage>
</organism>
<dbReference type="Proteomes" id="UP000500870">
    <property type="component" value="Chromosome 3"/>
</dbReference>
<dbReference type="SMART" id="SM00857">
    <property type="entry name" value="Resolvase"/>
    <property type="match status" value="1"/>
</dbReference>
<dbReference type="InterPro" id="IPR011109">
    <property type="entry name" value="DNA_bind_recombinase_dom"/>
</dbReference>
<dbReference type="Pfam" id="PF07508">
    <property type="entry name" value="Recombinase"/>
    <property type="match status" value="1"/>
</dbReference>
<evidence type="ECO:0000259" key="1">
    <source>
        <dbReference type="PROSITE" id="PS51737"/>
    </source>
</evidence>
<evidence type="ECO:0000313" key="2">
    <source>
        <dbReference type="EMBL" id="QIX24004.1"/>
    </source>
</evidence>
<dbReference type="PANTHER" id="PTHR30461">
    <property type="entry name" value="DNA-INVERTASE FROM LAMBDOID PROPHAGE"/>
    <property type="match status" value="1"/>
</dbReference>
<feature type="domain" description="Recombinase" evidence="1">
    <location>
        <begin position="152"/>
        <end position="276"/>
    </location>
</feature>
<proteinExistence type="predicted"/>
<dbReference type="Gene3D" id="3.90.1750.20">
    <property type="entry name" value="Putative Large Serine Recombinase, Chain B, Domain 2"/>
    <property type="match status" value="1"/>
</dbReference>
<dbReference type="InterPro" id="IPR038109">
    <property type="entry name" value="DNA_bind_recomb_sf"/>
</dbReference>
<name>A0A6H0ZVF8_9HYPH</name>
<dbReference type="GO" id="GO:0003677">
    <property type="term" value="F:DNA binding"/>
    <property type="evidence" value="ECO:0007669"/>
    <property type="project" value="InterPro"/>
</dbReference>
<dbReference type="InterPro" id="IPR036162">
    <property type="entry name" value="Resolvase-like_N_sf"/>
</dbReference>
<accession>A0A6H0ZVF8</accession>
<sequence>MTKKVLLYLRNSADTLRTACADSQRHFAETFIRKNGWKLELTCRDEDIGEVAFTAQPGVHKLLNEIEFGSSDIVLCHTLDRLCSRLPDAARLLHDLTVNGMELWAADPGIRIQAKDLIGYYCNDPGKPLAGFQYFEAMPDGLYDVNDLVPLPYGYRYTGAYDSNGTYVFGFKAGDKECAKVVRRIFRMYADGMSPAKIAEALNAEGIPGPRGGKWRDTTIRGDRNRRTGILNNEIYIGRSWVPGRNYDSAYATRIVSDELWRRVKLRQGLAARGPVGTP</sequence>
<dbReference type="InterPro" id="IPR050639">
    <property type="entry name" value="SSR_resolvase"/>
</dbReference>
<dbReference type="RefSeq" id="WP_136883829.1">
    <property type="nucleotide sequence ID" value="NZ_CP050899.1"/>
</dbReference>
<dbReference type="Pfam" id="PF00239">
    <property type="entry name" value="Resolvase"/>
    <property type="match status" value="1"/>
</dbReference>